<feature type="non-terminal residue" evidence="1">
    <location>
        <position position="70"/>
    </location>
</feature>
<gene>
    <name evidence="1" type="ORF">S06H3_18695</name>
</gene>
<sequence>MRALNSIQSPQLTLTREDEVIRYLEQAIVSGKHWYIALLEAIGLWTTAEETHNGRHYRYLIAGEAFDWLL</sequence>
<comment type="caution">
    <text evidence="1">The sequence shown here is derived from an EMBL/GenBank/DDBJ whole genome shotgun (WGS) entry which is preliminary data.</text>
</comment>
<protein>
    <submittedName>
        <fullName evidence="1">Uncharacterized protein</fullName>
    </submittedName>
</protein>
<proteinExistence type="predicted"/>
<reference evidence="1" key="1">
    <citation type="journal article" date="2014" name="Front. Microbiol.">
        <title>High frequency of phylogenetically diverse reductive dehalogenase-homologous genes in deep subseafloor sedimentary metagenomes.</title>
        <authorList>
            <person name="Kawai M."/>
            <person name="Futagami T."/>
            <person name="Toyoda A."/>
            <person name="Takaki Y."/>
            <person name="Nishi S."/>
            <person name="Hori S."/>
            <person name="Arai W."/>
            <person name="Tsubouchi T."/>
            <person name="Morono Y."/>
            <person name="Uchiyama I."/>
            <person name="Ito T."/>
            <person name="Fujiyama A."/>
            <person name="Inagaki F."/>
            <person name="Takami H."/>
        </authorList>
    </citation>
    <scope>NUCLEOTIDE SEQUENCE</scope>
    <source>
        <strain evidence="1">Expedition CK06-06</strain>
    </source>
</reference>
<dbReference type="EMBL" id="BARV01009487">
    <property type="protein sequence ID" value="GAI16526.1"/>
    <property type="molecule type" value="Genomic_DNA"/>
</dbReference>
<organism evidence="1">
    <name type="scientific">marine sediment metagenome</name>
    <dbReference type="NCBI Taxonomy" id="412755"/>
    <lineage>
        <taxon>unclassified sequences</taxon>
        <taxon>metagenomes</taxon>
        <taxon>ecological metagenomes</taxon>
    </lineage>
</organism>
<accession>X1MEN3</accession>
<name>X1MEN3_9ZZZZ</name>
<evidence type="ECO:0000313" key="1">
    <source>
        <dbReference type="EMBL" id="GAI16526.1"/>
    </source>
</evidence>
<dbReference type="AlphaFoldDB" id="X1MEN3"/>